<dbReference type="GO" id="GO:0003697">
    <property type="term" value="F:single-stranded DNA binding"/>
    <property type="evidence" value="ECO:0007669"/>
    <property type="project" value="UniProtKB-UniRule"/>
</dbReference>
<comment type="subunit">
    <text evidence="2">Homotetramer.</text>
</comment>
<sequence length="156" mass="17086">MAGSMNKAIIVGRLGQDPKLAYTANGQPVVNMSLATDESYTDRDGNKVDKAEWHRVVVFNKPAEFCANFLRKGSLALVEGKLQTRKWQDQQGQDRYTTEIVAMRVQGLDSKGQSQGGESYVAAPEQGRDQSQARESQEKMGPAFPSEAGGMDEAPF</sequence>
<dbReference type="GO" id="GO:0009295">
    <property type="term" value="C:nucleoid"/>
    <property type="evidence" value="ECO:0007669"/>
    <property type="project" value="TreeGrafter"/>
</dbReference>
<dbReference type="GO" id="GO:0006260">
    <property type="term" value="P:DNA replication"/>
    <property type="evidence" value="ECO:0007669"/>
    <property type="project" value="InterPro"/>
</dbReference>
<dbReference type="SUPFAM" id="SSF50249">
    <property type="entry name" value="Nucleic acid-binding proteins"/>
    <property type="match status" value="1"/>
</dbReference>
<keyword evidence="6" id="KW-1185">Reference proteome</keyword>
<gene>
    <name evidence="5" type="ORF">Dthio_PD2340</name>
</gene>
<name>D6SQC2_9BACT</name>
<comment type="caution">
    <text evidence="5">The sequence shown here is derived from an EMBL/GenBank/DDBJ whole genome shotgun (WGS) entry which is preliminary data.</text>
</comment>
<evidence type="ECO:0000256" key="3">
    <source>
        <dbReference type="PIRNR" id="PIRNR002070"/>
    </source>
</evidence>
<keyword evidence="1 2" id="KW-0238">DNA-binding</keyword>
<evidence type="ECO:0000313" key="6">
    <source>
        <dbReference type="Proteomes" id="UP000005496"/>
    </source>
</evidence>
<evidence type="ECO:0000256" key="4">
    <source>
        <dbReference type="SAM" id="MobiDB-lite"/>
    </source>
</evidence>
<protein>
    <recommendedName>
        <fullName evidence="2 3">Single-stranded DNA-binding protein</fullName>
        <shortName evidence="2">SSB</shortName>
    </recommendedName>
</protein>
<dbReference type="Gene3D" id="2.40.50.140">
    <property type="entry name" value="Nucleic acid-binding proteins"/>
    <property type="match status" value="1"/>
</dbReference>
<dbReference type="AlphaFoldDB" id="D6SQC2"/>
<evidence type="ECO:0000256" key="2">
    <source>
        <dbReference type="HAMAP-Rule" id="MF_00984"/>
    </source>
</evidence>
<dbReference type="EMBL" id="ACJN02000002">
    <property type="protein sequence ID" value="EFI34948.1"/>
    <property type="molecule type" value="Genomic_DNA"/>
</dbReference>
<dbReference type="InterPro" id="IPR012340">
    <property type="entry name" value="NA-bd_OB-fold"/>
</dbReference>
<evidence type="ECO:0000313" key="5">
    <source>
        <dbReference type="EMBL" id="EFI34948.1"/>
    </source>
</evidence>
<dbReference type="OrthoDB" id="9809878at2"/>
<dbReference type="Pfam" id="PF00436">
    <property type="entry name" value="SSB"/>
    <property type="match status" value="1"/>
</dbReference>
<dbReference type="InterPro" id="IPR000424">
    <property type="entry name" value="Primosome_PriB/ssb"/>
</dbReference>
<dbReference type="InterPro" id="IPR011344">
    <property type="entry name" value="ssDNA-bd"/>
</dbReference>
<evidence type="ECO:0000256" key="1">
    <source>
        <dbReference type="ARBA" id="ARBA00023125"/>
    </source>
</evidence>
<dbReference type="CDD" id="cd04496">
    <property type="entry name" value="SSB_OBF"/>
    <property type="match status" value="1"/>
</dbReference>
<organism evidence="5 6">
    <name type="scientific">Desulfonatronospira thiodismutans ASO3-1</name>
    <dbReference type="NCBI Taxonomy" id="555779"/>
    <lineage>
        <taxon>Bacteria</taxon>
        <taxon>Pseudomonadati</taxon>
        <taxon>Thermodesulfobacteriota</taxon>
        <taxon>Desulfovibrionia</taxon>
        <taxon>Desulfovibrionales</taxon>
        <taxon>Desulfonatronovibrionaceae</taxon>
        <taxon>Desulfonatronospira</taxon>
    </lineage>
</organism>
<feature type="DNA-binding region" evidence="2">
    <location>
        <begin position="53"/>
        <end position="59"/>
    </location>
</feature>
<reference evidence="5" key="1">
    <citation type="submission" date="2010-05" db="EMBL/GenBank/DDBJ databases">
        <title>The draft genome of Desulfonatronospira thiodismutans ASO3-1.</title>
        <authorList>
            <consortium name="US DOE Joint Genome Institute (JGI-PGF)"/>
            <person name="Lucas S."/>
            <person name="Copeland A."/>
            <person name="Lapidus A."/>
            <person name="Cheng J.-F."/>
            <person name="Bruce D."/>
            <person name="Goodwin L."/>
            <person name="Pitluck S."/>
            <person name="Chertkov O."/>
            <person name="Brettin T."/>
            <person name="Detter J.C."/>
            <person name="Han C."/>
            <person name="Land M.L."/>
            <person name="Hauser L."/>
            <person name="Kyrpides N."/>
            <person name="Mikhailova N."/>
            <person name="Muyzer G."/>
            <person name="Woyke T."/>
        </authorList>
    </citation>
    <scope>NUCLEOTIDE SEQUENCE [LARGE SCALE GENOMIC DNA]</scope>
    <source>
        <strain evidence="5">ASO3-1</strain>
    </source>
</reference>
<dbReference type="eggNOG" id="COG0629">
    <property type="taxonomic scope" value="Bacteria"/>
</dbReference>
<dbReference type="PANTHER" id="PTHR10302:SF27">
    <property type="entry name" value="SINGLE-STRANDED DNA-BINDING PROTEIN"/>
    <property type="match status" value="1"/>
</dbReference>
<dbReference type="HAMAP" id="MF_00984">
    <property type="entry name" value="SSB"/>
    <property type="match status" value="1"/>
</dbReference>
<feature type="compositionally biased region" description="Basic and acidic residues" evidence="4">
    <location>
        <begin position="126"/>
        <end position="138"/>
    </location>
</feature>
<comment type="caution">
    <text evidence="2">Lacks conserved residue(s) required for the propagation of feature annotation.</text>
</comment>
<accession>D6SQC2</accession>
<dbReference type="PANTHER" id="PTHR10302">
    <property type="entry name" value="SINGLE-STRANDED DNA-BINDING PROTEIN"/>
    <property type="match status" value="1"/>
</dbReference>
<dbReference type="PROSITE" id="PS50935">
    <property type="entry name" value="SSB"/>
    <property type="match status" value="1"/>
</dbReference>
<proteinExistence type="inferred from homology"/>
<dbReference type="RefSeq" id="WP_008870262.1">
    <property type="nucleotide sequence ID" value="NZ_ACJN02000002.1"/>
</dbReference>
<dbReference type="NCBIfam" id="TIGR00621">
    <property type="entry name" value="ssb"/>
    <property type="match status" value="1"/>
</dbReference>
<feature type="region of interest" description="Disordered" evidence="4">
    <location>
        <begin position="107"/>
        <end position="156"/>
    </location>
</feature>
<dbReference type="Proteomes" id="UP000005496">
    <property type="component" value="Unassembled WGS sequence"/>
</dbReference>
<dbReference type="PIRSF" id="PIRSF002070">
    <property type="entry name" value="SSB"/>
    <property type="match status" value="1"/>
</dbReference>